<accession>A0A6J4GMN5</accession>
<proteinExistence type="predicted"/>
<feature type="transmembrane region" description="Helical" evidence="1">
    <location>
        <begin position="145"/>
        <end position="163"/>
    </location>
</feature>
<organism evidence="2 3">
    <name type="scientific">Flavobacterium bizetiae</name>
    <dbReference type="NCBI Taxonomy" id="2704140"/>
    <lineage>
        <taxon>Bacteria</taxon>
        <taxon>Pseudomonadati</taxon>
        <taxon>Bacteroidota</taxon>
        <taxon>Flavobacteriia</taxon>
        <taxon>Flavobacteriales</taxon>
        <taxon>Flavobacteriaceae</taxon>
        <taxon>Flavobacterium</taxon>
    </lineage>
</organism>
<reference evidence="2 3" key="1">
    <citation type="submission" date="2020-02" db="EMBL/GenBank/DDBJ databases">
        <authorList>
            <person name="Criscuolo A."/>
        </authorList>
    </citation>
    <scope>NUCLEOTIDE SEQUENCE [LARGE SCALE GENOMIC DNA]</scope>
    <source>
        <strain evidence="2">CIP105534</strain>
    </source>
</reference>
<feature type="transmembrane region" description="Helical" evidence="1">
    <location>
        <begin position="18"/>
        <end position="39"/>
    </location>
</feature>
<gene>
    <name evidence="2" type="ORF">FLA105534_02558</name>
</gene>
<feature type="transmembrane region" description="Helical" evidence="1">
    <location>
        <begin position="45"/>
        <end position="66"/>
    </location>
</feature>
<evidence type="ECO:0000256" key="1">
    <source>
        <dbReference type="SAM" id="Phobius"/>
    </source>
</evidence>
<sequence>MEREVTVNEALAKGKGQLVYLPMFVTFTFIVASIVLSVYEIVSTWIILIGFFSGFLFGWLTWSYFVNRWKVWAFENVRNVRELKRKAIEQKLIWNSDSWFEKTEFKSLEQKTKLKSLEKKFLEKDVYEDDINIPKETLIYYSKTTLVFLLIISVGMISLGIYFLLDNDYFMSILVVVGLYLGYDQTKKLRDSDPQITINAKGIKLKNKKMVSWDKIYDDRVFTQNSGKSSTNYLAFNNEMINIGELTVKFEELEKLLQVYRVRFENNN</sequence>
<name>A0A6J4GMN5_9FLAO</name>
<dbReference type="EMBL" id="CADCSU010000097">
    <property type="protein sequence ID" value="CAA9199355.1"/>
    <property type="molecule type" value="Genomic_DNA"/>
</dbReference>
<evidence type="ECO:0000313" key="3">
    <source>
        <dbReference type="Proteomes" id="UP000479938"/>
    </source>
</evidence>
<dbReference type="AlphaFoldDB" id="A0A6J4GMN5"/>
<keyword evidence="1" id="KW-1133">Transmembrane helix</keyword>
<feature type="transmembrane region" description="Helical" evidence="1">
    <location>
        <begin position="169"/>
        <end position="186"/>
    </location>
</feature>
<protein>
    <submittedName>
        <fullName evidence="2">Uncharacterized protein</fullName>
    </submittedName>
</protein>
<keyword evidence="3" id="KW-1185">Reference proteome</keyword>
<dbReference type="Proteomes" id="UP000479938">
    <property type="component" value="Unassembled WGS sequence"/>
</dbReference>
<evidence type="ECO:0000313" key="2">
    <source>
        <dbReference type="EMBL" id="CAA9199355.1"/>
    </source>
</evidence>
<keyword evidence="1" id="KW-0472">Membrane</keyword>
<dbReference type="RefSeq" id="WP_173971138.1">
    <property type="nucleotide sequence ID" value="NZ_CADCSU010000097.1"/>
</dbReference>
<keyword evidence="1" id="KW-0812">Transmembrane</keyword>